<evidence type="ECO:0000313" key="2">
    <source>
        <dbReference type="EMBL" id="CAH1419097.1"/>
    </source>
</evidence>
<reference evidence="2 3" key="1">
    <citation type="submission" date="2022-01" db="EMBL/GenBank/DDBJ databases">
        <authorList>
            <person name="Xiong W."/>
            <person name="Schranz E."/>
        </authorList>
    </citation>
    <scope>NUCLEOTIDE SEQUENCE [LARGE SCALE GENOMIC DNA]</scope>
</reference>
<accession>A0AAU9LXH2</accession>
<keyword evidence="3" id="KW-1185">Reference proteome</keyword>
<organism evidence="2 3">
    <name type="scientific">Lactuca virosa</name>
    <dbReference type="NCBI Taxonomy" id="75947"/>
    <lineage>
        <taxon>Eukaryota</taxon>
        <taxon>Viridiplantae</taxon>
        <taxon>Streptophyta</taxon>
        <taxon>Embryophyta</taxon>
        <taxon>Tracheophyta</taxon>
        <taxon>Spermatophyta</taxon>
        <taxon>Magnoliopsida</taxon>
        <taxon>eudicotyledons</taxon>
        <taxon>Gunneridae</taxon>
        <taxon>Pentapetalae</taxon>
        <taxon>asterids</taxon>
        <taxon>campanulids</taxon>
        <taxon>Asterales</taxon>
        <taxon>Asteraceae</taxon>
        <taxon>Cichorioideae</taxon>
        <taxon>Cichorieae</taxon>
        <taxon>Lactucinae</taxon>
        <taxon>Lactuca</taxon>
    </lineage>
</organism>
<name>A0AAU9LXH2_9ASTR</name>
<dbReference type="AlphaFoldDB" id="A0AAU9LXH2"/>
<sequence>MIASAMMILYFDEYKFQRQNEKLVNWNWQLTGAIDRIHLSNKHVAAGHHYDSQMNADAQLPRPRPRPTITCS</sequence>
<feature type="region of interest" description="Disordered" evidence="1">
    <location>
        <begin position="52"/>
        <end position="72"/>
    </location>
</feature>
<comment type="caution">
    <text evidence="2">The sequence shown here is derived from an EMBL/GenBank/DDBJ whole genome shotgun (WGS) entry which is preliminary data.</text>
</comment>
<protein>
    <submittedName>
        <fullName evidence="2">Uncharacterized protein</fullName>
    </submittedName>
</protein>
<gene>
    <name evidence="2" type="ORF">LVIROSA_LOCUS6654</name>
</gene>
<evidence type="ECO:0000313" key="3">
    <source>
        <dbReference type="Proteomes" id="UP001157418"/>
    </source>
</evidence>
<proteinExistence type="predicted"/>
<evidence type="ECO:0000256" key="1">
    <source>
        <dbReference type="SAM" id="MobiDB-lite"/>
    </source>
</evidence>
<dbReference type="Proteomes" id="UP001157418">
    <property type="component" value="Unassembled WGS sequence"/>
</dbReference>
<dbReference type="EMBL" id="CAKMRJ010000224">
    <property type="protein sequence ID" value="CAH1419097.1"/>
    <property type="molecule type" value="Genomic_DNA"/>
</dbReference>